<evidence type="ECO:0000313" key="4">
    <source>
        <dbReference type="Proteomes" id="UP000676169"/>
    </source>
</evidence>
<dbReference type="Proteomes" id="UP000676169">
    <property type="component" value="Chromosome"/>
</dbReference>
<dbReference type="Pfam" id="PF13683">
    <property type="entry name" value="rve_3"/>
    <property type="match status" value="1"/>
</dbReference>
<proteinExistence type="predicted"/>
<dbReference type="PROSITE" id="PS50994">
    <property type="entry name" value="INTEGRASE"/>
    <property type="match status" value="1"/>
</dbReference>
<accession>A0A975J390</accession>
<sequence>MRCWGTRSSRRHWKKAVSAGQRRELASQAVARKGCSQRQACRFFALSRATCRYRPRSPHPARERADQAVVALSLEHPELGADKIAAMARRQGHRLGNRHVRELRRDECLTVPPRKPKQQRRGESTGRHPQKASYRGHVWTWDFIHDWTMKGGAFRVLSVVDEHTRELLALHVDRNIGSGKVREVMEELVARHGAPGHIRSDNGPEFVARSLQDWLAAARIKTLYIEPGSPWQNGFVESFHDKFRAECLARELFYTLGEARVVIGDWRRKYNRVRPHRSLGMQTPEEFAVKSAQGTPPGRAAELGAPTSWETHSRGNLLHPASPRRKRKLEQQGYRT</sequence>
<dbReference type="InterPro" id="IPR001584">
    <property type="entry name" value="Integrase_cat-core"/>
</dbReference>
<feature type="region of interest" description="Disordered" evidence="1">
    <location>
        <begin position="290"/>
        <end position="336"/>
    </location>
</feature>
<dbReference type="NCBIfam" id="NF033516">
    <property type="entry name" value="transpos_IS3"/>
    <property type="match status" value="1"/>
</dbReference>
<organism evidence="3 4">
    <name type="scientific">Luteolibacter ambystomatis</name>
    <dbReference type="NCBI Taxonomy" id="2824561"/>
    <lineage>
        <taxon>Bacteria</taxon>
        <taxon>Pseudomonadati</taxon>
        <taxon>Verrucomicrobiota</taxon>
        <taxon>Verrucomicrobiia</taxon>
        <taxon>Verrucomicrobiales</taxon>
        <taxon>Verrucomicrobiaceae</taxon>
        <taxon>Luteolibacter</taxon>
    </lineage>
</organism>
<dbReference type="KEGG" id="lamb:KBB96_09895"/>
<gene>
    <name evidence="3" type="ORF">KBB96_09895</name>
</gene>
<dbReference type="PANTHER" id="PTHR47515:SF2">
    <property type="entry name" value="INTEGRASE CORE DOMAIN PROTEIN"/>
    <property type="match status" value="1"/>
</dbReference>
<dbReference type="InterPro" id="IPR048020">
    <property type="entry name" value="Transpos_IS3"/>
</dbReference>
<evidence type="ECO:0000313" key="3">
    <source>
        <dbReference type="EMBL" id="QUE53193.1"/>
    </source>
</evidence>
<keyword evidence="4" id="KW-1185">Reference proteome</keyword>
<dbReference type="PANTHER" id="PTHR47515">
    <property type="entry name" value="LOW CALCIUM RESPONSE LOCUS PROTEIN T"/>
    <property type="match status" value="1"/>
</dbReference>
<evidence type="ECO:0000259" key="2">
    <source>
        <dbReference type="PROSITE" id="PS50994"/>
    </source>
</evidence>
<name>A0A975J390_9BACT</name>
<dbReference type="SUPFAM" id="SSF53098">
    <property type="entry name" value="Ribonuclease H-like"/>
    <property type="match status" value="1"/>
</dbReference>
<protein>
    <submittedName>
        <fullName evidence="3">IS3 family transposase</fullName>
    </submittedName>
</protein>
<evidence type="ECO:0000256" key="1">
    <source>
        <dbReference type="SAM" id="MobiDB-lite"/>
    </source>
</evidence>
<dbReference type="InterPro" id="IPR012337">
    <property type="entry name" value="RNaseH-like_sf"/>
</dbReference>
<reference evidence="3" key="1">
    <citation type="submission" date="2021-04" db="EMBL/GenBank/DDBJ databases">
        <title>Luteolibacter sp. 32A isolated from the skin of an Anderson's salamander (Ambystoma andersonii).</title>
        <authorList>
            <person name="Spergser J."/>
            <person name="Busse H.-J."/>
        </authorList>
    </citation>
    <scope>NUCLEOTIDE SEQUENCE</scope>
    <source>
        <strain evidence="3">32A</strain>
    </source>
</reference>
<dbReference type="InterPro" id="IPR036397">
    <property type="entry name" value="RNaseH_sf"/>
</dbReference>
<dbReference type="AlphaFoldDB" id="A0A975J390"/>
<feature type="domain" description="Integrase catalytic" evidence="2">
    <location>
        <begin position="125"/>
        <end position="292"/>
    </location>
</feature>
<feature type="region of interest" description="Disordered" evidence="1">
    <location>
        <begin position="103"/>
        <end position="131"/>
    </location>
</feature>
<dbReference type="GO" id="GO:0015074">
    <property type="term" value="P:DNA integration"/>
    <property type="evidence" value="ECO:0007669"/>
    <property type="project" value="InterPro"/>
</dbReference>
<dbReference type="Gene3D" id="3.30.420.10">
    <property type="entry name" value="Ribonuclease H-like superfamily/Ribonuclease H"/>
    <property type="match status" value="1"/>
</dbReference>
<dbReference type="EMBL" id="CP073100">
    <property type="protein sequence ID" value="QUE53193.1"/>
    <property type="molecule type" value="Genomic_DNA"/>
</dbReference>
<dbReference type="GO" id="GO:0003676">
    <property type="term" value="F:nucleic acid binding"/>
    <property type="evidence" value="ECO:0007669"/>
    <property type="project" value="InterPro"/>
</dbReference>